<proteinExistence type="predicted"/>
<feature type="non-terminal residue" evidence="1">
    <location>
        <position position="55"/>
    </location>
</feature>
<evidence type="ECO:0000313" key="2">
    <source>
        <dbReference type="Proteomes" id="UP000287651"/>
    </source>
</evidence>
<comment type="caution">
    <text evidence="1">The sequence shown here is derived from an EMBL/GenBank/DDBJ whole genome shotgun (WGS) entry which is preliminary data.</text>
</comment>
<evidence type="ECO:0000313" key="1">
    <source>
        <dbReference type="EMBL" id="RRT37735.1"/>
    </source>
</evidence>
<dbReference type="Proteomes" id="UP000287651">
    <property type="component" value="Unassembled WGS sequence"/>
</dbReference>
<reference evidence="1 2" key="1">
    <citation type="journal article" date="2014" name="Agronomy (Basel)">
        <title>A Draft Genome Sequence for Ensete ventricosum, the Drought-Tolerant Tree Against Hunger.</title>
        <authorList>
            <person name="Harrison J."/>
            <person name="Moore K.A."/>
            <person name="Paszkiewicz K."/>
            <person name="Jones T."/>
            <person name="Grant M."/>
            <person name="Ambacheew D."/>
            <person name="Muzemil S."/>
            <person name="Studholme D.J."/>
        </authorList>
    </citation>
    <scope>NUCLEOTIDE SEQUENCE [LARGE SCALE GENOMIC DNA]</scope>
</reference>
<dbReference type="EMBL" id="AMZH03021941">
    <property type="protein sequence ID" value="RRT37735.1"/>
    <property type="molecule type" value="Genomic_DNA"/>
</dbReference>
<organism evidence="1 2">
    <name type="scientific">Ensete ventricosum</name>
    <name type="common">Abyssinian banana</name>
    <name type="synonym">Musa ensete</name>
    <dbReference type="NCBI Taxonomy" id="4639"/>
    <lineage>
        <taxon>Eukaryota</taxon>
        <taxon>Viridiplantae</taxon>
        <taxon>Streptophyta</taxon>
        <taxon>Embryophyta</taxon>
        <taxon>Tracheophyta</taxon>
        <taxon>Spermatophyta</taxon>
        <taxon>Magnoliopsida</taxon>
        <taxon>Liliopsida</taxon>
        <taxon>Zingiberales</taxon>
        <taxon>Musaceae</taxon>
        <taxon>Ensete</taxon>
    </lineage>
</organism>
<gene>
    <name evidence="1" type="ORF">B296_00048087</name>
</gene>
<protein>
    <submittedName>
        <fullName evidence="1">Uncharacterized protein</fullName>
    </submittedName>
</protein>
<sequence length="55" mass="6277">MIRRIRPHDLRYDCGGRCLVPPRTQADRGGILVVLDDDEGQFRTVPPTVELQDET</sequence>
<dbReference type="AlphaFoldDB" id="A0A426XE39"/>
<accession>A0A426XE39</accession>
<name>A0A426XE39_ENSVE</name>